<evidence type="ECO:0000313" key="18">
    <source>
        <dbReference type="Proteomes" id="UP000694843"/>
    </source>
</evidence>
<reference evidence="19" key="1">
    <citation type="submission" date="2025-08" db="UniProtKB">
        <authorList>
            <consortium name="RefSeq"/>
        </authorList>
    </citation>
    <scope>IDENTIFICATION</scope>
    <source>
        <tissue evidence="19">Whole organism</tissue>
    </source>
</reference>
<feature type="binding site" evidence="16">
    <location>
        <position position="167"/>
    </location>
    <ligand>
        <name>Mg(2+)</name>
        <dbReference type="ChEBI" id="CHEBI:18420"/>
        <label>1</label>
        <note>catalytic</note>
    </ligand>
</feature>
<dbReference type="InterPro" id="IPR000760">
    <property type="entry name" value="Inositol_monophosphatase-like"/>
</dbReference>
<evidence type="ECO:0000256" key="4">
    <source>
        <dbReference type="ARBA" id="ARBA00005152"/>
    </source>
</evidence>
<evidence type="ECO:0000256" key="9">
    <source>
        <dbReference type="ARBA" id="ARBA00022801"/>
    </source>
</evidence>
<evidence type="ECO:0000256" key="3">
    <source>
        <dbReference type="ARBA" id="ARBA00004167"/>
    </source>
</evidence>
<dbReference type="GO" id="GO:0046872">
    <property type="term" value="F:metal ion binding"/>
    <property type="evidence" value="ECO:0007669"/>
    <property type="project" value="UniProtKB-KW"/>
</dbReference>
<dbReference type="PANTHER" id="PTHR43028:SF4">
    <property type="entry name" value="INOSITOL MONOPHOSPHATASE 3"/>
    <property type="match status" value="1"/>
</dbReference>
<evidence type="ECO:0000256" key="11">
    <source>
        <dbReference type="ARBA" id="ARBA00022989"/>
    </source>
</evidence>
<dbReference type="FunFam" id="3.40.190.80:FF:000007">
    <property type="entry name" value="Blast:Putative inositol monophosphatase 3"/>
    <property type="match status" value="1"/>
</dbReference>
<dbReference type="GO" id="GO:0052834">
    <property type="term" value="F:inositol monophosphate phosphatase activity"/>
    <property type="evidence" value="ECO:0007669"/>
    <property type="project" value="UniProtKB-EC"/>
</dbReference>
<keyword evidence="7 17" id="KW-0812">Transmembrane</keyword>
<sequence length="352" mass="38353">MNMGSSIQINKTGLFFLIFVVGLIIFFYHTSSSTSSARDEKISFEPPDGKVVSLKELLSAAIDAAVRGGNEVRQVRDAASLHELSKGETKEGANDPVTDGDYKSHIVMYYSLKKSFPSIKIVSEEHDSKIDPATIEPAERKLREIDDNISSDEIVYSKDITVWIDPLDATQEYTEDLRQYVTTMVGVAVKGVPVLGVVHSPFIPITYWGWVGHGLSANLKTIKKGSAAELVPSSSPRIIVSRSHKGTVAEVALQAFGDKTQVIHAGGAGYKILEVIQGRADAYVHTTAIKKWDLCAGHAILSAMGGTLTTLSPVSNIISYGDSTQFLNSNGLLATIRDHEYYLKKLQALRKP</sequence>
<feature type="transmembrane region" description="Helical" evidence="17">
    <location>
        <begin position="12"/>
        <end position="29"/>
    </location>
</feature>
<dbReference type="Proteomes" id="UP000694843">
    <property type="component" value="Unplaced"/>
</dbReference>
<feature type="binding site" evidence="16">
    <location>
        <position position="165"/>
    </location>
    <ligand>
        <name>Mg(2+)</name>
        <dbReference type="ChEBI" id="CHEBI:18420"/>
        <label>1</label>
        <note>catalytic</note>
    </ligand>
</feature>
<comment type="pathway">
    <text evidence="4">Polyol metabolism; myo-inositol biosynthesis; myo-inositol from D-glucose 6-phosphate: step 2/2.</text>
</comment>
<evidence type="ECO:0000313" key="19">
    <source>
        <dbReference type="RefSeq" id="XP_018018321.1"/>
    </source>
</evidence>
<keyword evidence="9" id="KW-0378">Hydrolase</keyword>
<evidence type="ECO:0000256" key="1">
    <source>
        <dbReference type="ARBA" id="ARBA00001033"/>
    </source>
</evidence>
<evidence type="ECO:0000256" key="2">
    <source>
        <dbReference type="ARBA" id="ARBA00001946"/>
    </source>
</evidence>
<evidence type="ECO:0000256" key="6">
    <source>
        <dbReference type="ARBA" id="ARBA00013106"/>
    </source>
</evidence>
<comment type="subcellular location">
    <subcellularLocation>
        <location evidence="3">Membrane</location>
        <topology evidence="3">Single-pass membrane protein</topology>
    </subcellularLocation>
</comment>
<dbReference type="GO" id="GO:0016020">
    <property type="term" value="C:membrane"/>
    <property type="evidence" value="ECO:0007669"/>
    <property type="project" value="UniProtKB-SubCell"/>
</dbReference>
<evidence type="ECO:0000256" key="12">
    <source>
        <dbReference type="ARBA" id="ARBA00023136"/>
    </source>
</evidence>
<keyword evidence="10 16" id="KW-0460">Magnesium</keyword>
<dbReference type="CDD" id="cd01640">
    <property type="entry name" value="IPPase"/>
    <property type="match status" value="1"/>
</dbReference>
<dbReference type="SUPFAM" id="SSF56655">
    <property type="entry name" value="Carbohydrate phosphatase"/>
    <property type="match status" value="1"/>
</dbReference>
<name>A0A8B7NZP4_HYAAZ</name>
<protein>
    <recommendedName>
        <fullName evidence="15">Putative inositol monophosphatase 3</fullName>
        <ecNumber evidence="6">3.1.3.25</ecNumber>
    </recommendedName>
    <alternativeName>
        <fullName evidence="14">Inositol-1(or 4)-monophosphatase 3</fullName>
    </alternativeName>
    <alternativeName>
        <fullName evidence="13">Myo-inositol monophosphatase A3</fullName>
    </alternativeName>
</protein>
<feature type="binding site" evidence="16">
    <location>
        <position position="124"/>
    </location>
    <ligand>
        <name>Mg(2+)</name>
        <dbReference type="ChEBI" id="CHEBI:18420"/>
        <label>1</label>
        <note>catalytic</note>
    </ligand>
</feature>
<dbReference type="OMA" id="VKQVAWQ"/>
<accession>A0A8B7NZP4</accession>
<feature type="binding site" evidence="16">
    <location>
        <position position="168"/>
    </location>
    <ligand>
        <name>Mg(2+)</name>
        <dbReference type="ChEBI" id="CHEBI:18420"/>
        <label>1</label>
        <note>catalytic</note>
    </ligand>
</feature>
<evidence type="ECO:0000256" key="16">
    <source>
        <dbReference type="PIRSR" id="PIRSR600760-2"/>
    </source>
</evidence>
<evidence type="ECO:0000256" key="8">
    <source>
        <dbReference type="ARBA" id="ARBA00022723"/>
    </source>
</evidence>
<comment type="similarity">
    <text evidence="5">Belongs to the inositol monophosphatase superfamily.</text>
</comment>
<evidence type="ECO:0000256" key="15">
    <source>
        <dbReference type="ARBA" id="ARBA00074068"/>
    </source>
</evidence>
<dbReference type="RefSeq" id="XP_018018321.1">
    <property type="nucleotide sequence ID" value="XM_018162832.2"/>
</dbReference>
<dbReference type="OrthoDB" id="74460at2759"/>
<evidence type="ECO:0000256" key="10">
    <source>
        <dbReference type="ARBA" id="ARBA00022842"/>
    </source>
</evidence>
<dbReference type="Pfam" id="PF00459">
    <property type="entry name" value="Inositol_P"/>
    <property type="match status" value="1"/>
</dbReference>
<dbReference type="GO" id="GO:0046854">
    <property type="term" value="P:phosphatidylinositol phosphate biosynthetic process"/>
    <property type="evidence" value="ECO:0007669"/>
    <property type="project" value="InterPro"/>
</dbReference>
<evidence type="ECO:0000256" key="13">
    <source>
        <dbReference type="ARBA" id="ARBA00042119"/>
    </source>
</evidence>
<dbReference type="KEGG" id="hazt:108674852"/>
<dbReference type="InterPro" id="IPR050725">
    <property type="entry name" value="CysQ/Inositol_MonoPase"/>
</dbReference>
<dbReference type="PROSITE" id="PS00630">
    <property type="entry name" value="IMP_2"/>
    <property type="match status" value="1"/>
</dbReference>
<dbReference type="InterPro" id="IPR020550">
    <property type="entry name" value="Inositol_monophosphatase_CS"/>
</dbReference>
<dbReference type="EC" id="3.1.3.25" evidence="6"/>
<dbReference type="PRINTS" id="PR00377">
    <property type="entry name" value="IMPHPHTASES"/>
</dbReference>
<evidence type="ECO:0000256" key="5">
    <source>
        <dbReference type="ARBA" id="ARBA00009759"/>
    </source>
</evidence>
<dbReference type="PANTHER" id="PTHR43028">
    <property type="entry name" value="3'(2'),5'-BISPHOSPHATE NUCLEOTIDASE 1"/>
    <property type="match status" value="1"/>
</dbReference>
<gene>
    <name evidence="19" type="primary">LOC108674852</name>
</gene>
<dbReference type="Gene3D" id="3.30.540.10">
    <property type="entry name" value="Fructose-1,6-Bisphosphatase, subunit A, domain 1"/>
    <property type="match status" value="1"/>
</dbReference>
<dbReference type="Gene3D" id="3.40.190.80">
    <property type="match status" value="1"/>
</dbReference>
<evidence type="ECO:0000256" key="17">
    <source>
        <dbReference type="SAM" id="Phobius"/>
    </source>
</evidence>
<keyword evidence="12 17" id="KW-0472">Membrane</keyword>
<proteinExistence type="inferred from homology"/>
<dbReference type="AlphaFoldDB" id="A0A8B7NZP4"/>
<feature type="binding site" evidence="16">
    <location>
        <position position="293"/>
    </location>
    <ligand>
        <name>Mg(2+)</name>
        <dbReference type="ChEBI" id="CHEBI:18420"/>
        <label>1</label>
        <note>catalytic</note>
    </ligand>
</feature>
<dbReference type="GeneID" id="108674852"/>
<comment type="catalytic activity">
    <reaction evidence="1">
        <text>a myo-inositol phosphate + H2O = myo-inositol + phosphate</text>
        <dbReference type="Rhea" id="RHEA:24056"/>
        <dbReference type="ChEBI" id="CHEBI:15377"/>
        <dbReference type="ChEBI" id="CHEBI:17268"/>
        <dbReference type="ChEBI" id="CHEBI:43474"/>
        <dbReference type="ChEBI" id="CHEBI:84139"/>
        <dbReference type="EC" id="3.1.3.25"/>
    </reaction>
</comment>
<evidence type="ECO:0000256" key="14">
    <source>
        <dbReference type="ARBA" id="ARBA00042949"/>
    </source>
</evidence>
<organism evidence="18 19">
    <name type="scientific">Hyalella azteca</name>
    <name type="common">Amphipod</name>
    <dbReference type="NCBI Taxonomy" id="294128"/>
    <lineage>
        <taxon>Eukaryota</taxon>
        <taxon>Metazoa</taxon>
        <taxon>Ecdysozoa</taxon>
        <taxon>Arthropoda</taxon>
        <taxon>Crustacea</taxon>
        <taxon>Multicrustacea</taxon>
        <taxon>Malacostraca</taxon>
        <taxon>Eumalacostraca</taxon>
        <taxon>Peracarida</taxon>
        <taxon>Amphipoda</taxon>
        <taxon>Senticaudata</taxon>
        <taxon>Talitrida</taxon>
        <taxon>Talitroidea</taxon>
        <taxon>Hyalellidae</taxon>
        <taxon>Hyalella</taxon>
    </lineage>
</organism>
<evidence type="ECO:0000256" key="7">
    <source>
        <dbReference type="ARBA" id="ARBA00022692"/>
    </source>
</evidence>
<dbReference type="FunFam" id="3.30.540.10:FF:000012">
    <property type="entry name" value="Blast:Putative inositol monophosphatase 3"/>
    <property type="match status" value="1"/>
</dbReference>
<dbReference type="GO" id="GO:0008254">
    <property type="term" value="F:3'-nucleotidase activity"/>
    <property type="evidence" value="ECO:0007669"/>
    <property type="project" value="TreeGrafter"/>
</dbReference>
<keyword evidence="18" id="KW-1185">Reference proteome</keyword>
<keyword evidence="11 17" id="KW-1133">Transmembrane helix</keyword>
<comment type="cofactor">
    <cofactor evidence="2 16">
        <name>Mg(2+)</name>
        <dbReference type="ChEBI" id="CHEBI:18420"/>
    </cofactor>
</comment>
<dbReference type="GO" id="GO:0005794">
    <property type="term" value="C:Golgi apparatus"/>
    <property type="evidence" value="ECO:0007669"/>
    <property type="project" value="UniProtKB-ARBA"/>
</dbReference>
<keyword evidence="8 16" id="KW-0479">Metal-binding</keyword>